<keyword evidence="2" id="KW-0472">Membrane</keyword>
<evidence type="ECO:0000256" key="1">
    <source>
        <dbReference type="SAM" id="MobiDB-lite"/>
    </source>
</evidence>
<dbReference type="EMBL" id="HBIU01019181">
    <property type="protein sequence ID" value="CAE0630225.1"/>
    <property type="molecule type" value="Transcribed_RNA"/>
</dbReference>
<evidence type="ECO:0000313" key="3">
    <source>
        <dbReference type="EMBL" id="CAE0630225.1"/>
    </source>
</evidence>
<keyword evidence="2" id="KW-1133">Transmembrane helix</keyword>
<feature type="transmembrane region" description="Helical" evidence="2">
    <location>
        <begin position="237"/>
        <end position="267"/>
    </location>
</feature>
<name>A0A6T5PW52_HETAK</name>
<evidence type="ECO:0000256" key="2">
    <source>
        <dbReference type="SAM" id="Phobius"/>
    </source>
</evidence>
<sequence>MVVFSQRMDSFEQSLLGVDKLPLDSQSSFSLQDNEADKLKEASQLGYGAVDIAPWGILEDTKTGKRRTSETKSESIGDRKLTEQAAAETNQEDEVVDGVSAQEMQKLVKIDIQEEILAAITMLAPCLISWNFLRVNSDWYSFLVALHTFIHTPFSVLHHINLATNDPYRGNAGRGLVFRRLDYTFIQFSCFLLTYGLSRSEAWGLAAFLFNARAIYRIWTNPLRPQKPSHSDQGLGVLAYVGALLARGHVVEFALTFAAFVAAFAVYKHGRGKRSKGEPGDARTVHNYCHPAMHMLLAVPQFFMMVVQPDVAATWSGAWF</sequence>
<feature type="region of interest" description="Disordered" evidence="1">
    <location>
        <begin position="63"/>
        <end position="93"/>
    </location>
</feature>
<gene>
    <name evidence="3" type="ORF">HAKA00212_LOCUS8921</name>
</gene>
<protein>
    <submittedName>
        <fullName evidence="3">Uncharacterized protein</fullName>
    </submittedName>
</protein>
<organism evidence="3">
    <name type="scientific">Heterosigma akashiwo</name>
    <name type="common">Chromophytic alga</name>
    <name type="synonym">Heterosigma carterae</name>
    <dbReference type="NCBI Taxonomy" id="2829"/>
    <lineage>
        <taxon>Eukaryota</taxon>
        <taxon>Sar</taxon>
        <taxon>Stramenopiles</taxon>
        <taxon>Ochrophyta</taxon>
        <taxon>Raphidophyceae</taxon>
        <taxon>Chattonellales</taxon>
        <taxon>Chattonellaceae</taxon>
        <taxon>Heterosigma</taxon>
    </lineage>
</organism>
<accession>A0A6T5PW52</accession>
<proteinExistence type="predicted"/>
<feature type="compositionally biased region" description="Basic and acidic residues" evidence="1">
    <location>
        <begin position="63"/>
        <end position="82"/>
    </location>
</feature>
<dbReference type="AlphaFoldDB" id="A0A6T5PW52"/>
<keyword evidence="2" id="KW-0812">Transmembrane</keyword>
<reference evidence="3" key="1">
    <citation type="submission" date="2021-01" db="EMBL/GenBank/DDBJ databases">
        <authorList>
            <person name="Corre E."/>
            <person name="Pelletier E."/>
            <person name="Niang G."/>
            <person name="Scheremetjew M."/>
            <person name="Finn R."/>
            <person name="Kale V."/>
            <person name="Holt S."/>
            <person name="Cochrane G."/>
            <person name="Meng A."/>
            <person name="Brown T."/>
            <person name="Cohen L."/>
        </authorList>
    </citation>
    <scope>NUCLEOTIDE SEQUENCE</scope>
    <source>
        <strain evidence="3">CCMP3107</strain>
    </source>
</reference>